<protein>
    <recommendedName>
        <fullName evidence="2">HD domain-containing protein</fullName>
    </recommendedName>
</protein>
<dbReference type="Proteomes" id="UP000198571">
    <property type="component" value="Unassembled WGS sequence"/>
</dbReference>
<dbReference type="GO" id="GO:0006203">
    <property type="term" value="P:dGTP catabolic process"/>
    <property type="evidence" value="ECO:0007669"/>
    <property type="project" value="TreeGrafter"/>
</dbReference>
<reference evidence="4" key="1">
    <citation type="submission" date="2016-10" db="EMBL/GenBank/DDBJ databases">
        <authorList>
            <person name="Varghese N."/>
            <person name="Submissions S."/>
        </authorList>
    </citation>
    <scope>NUCLEOTIDE SEQUENCE [LARGE SCALE GENOMIC DNA]</scope>
    <source>
        <strain evidence="4">S9</strain>
    </source>
</reference>
<evidence type="ECO:0000259" key="2">
    <source>
        <dbReference type="PROSITE" id="PS51831"/>
    </source>
</evidence>
<gene>
    <name evidence="3" type="ORF">SAMN05518684_11050</name>
</gene>
<dbReference type="Gene3D" id="1.10.3210.10">
    <property type="entry name" value="Hypothetical protein af1432"/>
    <property type="match status" value="1"/>
</dbReference>
<feature type="domain" description="HD" evidence="2">
    <location>
        <begin position="78"/>
        <end position="194"/>
    </location>
</feature>
<dbReference type="PANTHER" id="PTHR11373">
    <property type="entry name" value="DEOXYNUCLEOSIDE TRIPHOSPHATE TRIPHOSPHOHYDROLASE"/>
    <property type="match status" value="1"/>
</dbReference>
<dbReference type="InterPro" id="IPR045509">
    <property type="entry name" value="HD_assoc_2"/>
</dbReference>
<dbReference type="SUPFAM" id="SSF109604">
    <property type="entry name" value="HD-domain/PDEase-like"/>
    <property type="match status" value="1"/>
</dbReference>
<evidence type="ECO:0000256" key="1">
    <source>
        <dbReference type="SAM" id="MobiDB-lite"/>
    </source>
</evidence>
<accession>A0A1H9VAR7</accession>
<dbReference type="SMART" id="SM00471">
    <property type="entry name" value="HDc"/>
    <property type="match status" value="1"/>
</dbReference>
<feature type="compositionally biased region" description="Basic and acidic residues" evidence="1">
    <location>
        <begin position="1"/>
        <end position="12"/>
    </location>
</feature>
<organism evidence="3 4">
    <name type="scientific">Salipaludibacillus aurantiacus</name>
    <dbReference type="NCBI Taxonomy" id="1601833"/>
    <lineage>
        <taxon>Bacteria</taxon>
        <taxon>Bacillati</taxon>
        <taxon>Bacillota</taxon>
        <taxon>Bacilli</taxon>
        <taxon>Bacillales</taxon>
        <taxon>Bacillaceae</taxon>
    </lineage>
</organism>
<dbReference type="Pfam" id="PF19276">
    <property type="entry name" value="HD_assoc_2"/>
    <property type="match status" value="1"/>
</dbReference>
<dbReference type="AlphaFoldDB" id="A0A1H9VAR7"/>
<keyword evidence="4" id="KW-1185">Reference proteome</keyword>
<feature type="region of interest" description="Disordered" evidence="1">
    <location>
        <begin position="1"/>
        <end position="25"/>
    </location>
</feature>
<dbReference type="STRING" id="1601833.SAMN05518684_11050"/>
<dbReference type="PROSITE" id="PS51831">
    <property type="entry name" value="HD"/>
    <property type="match status" value="1"/>
</dbReference>
<dbReference type="EMBL" id="FOGT01000010">
    <property type="protein sequence ID" value="SES18866.1"/>
    <property type="molecule type" value="Genomic_DNA"/>
</dbReference>
<dbReference type="InterPro" id="IPR003607">
    <property type="entry name" value="HD/PDEase_dom"/>
</dbReference>
<name>A0A1H9VAR7_9BACI</name>
<proteinExistence type="predicted"/>
<dbReference type="FunFam" id="1.10.3210.10:FF:000014">
    <property type="entry name" value="HD domain-containing protein"/>
    <property type="match status" value="1"/>
</dbReference>
<dbReference type="Pfam" id="PF01966">
    <property type="entry name" value="HD"/>
    <property type="match status" value="1"/>
</dbReference>
<sequence>MTKKLTEQKSEEGVTPAMERQDGKLEEEKVFKDPVHRYIHVRDELIWELIGTKEFQRLRRIRQLGTTFLTFHGAEHTRFNHSLGVYEVMRRMVENLEKKGAWDEEERLVCLASALLHDVGHGPFSHSFEKVFHMDHEKWTREIILGDTEINQVLRQMSPDVPEKVADVIAKTYDNKLLVSLISSQIDADRMDYLLRDAFYTGVSYGQFDMERILRVMRPEEDQAVFKHSGMHAVEDYIMSRYQMYWQVYFHPVTRSAEVILSKILHRARELLAENYPFKITPIHFKSMFNGEVTLKDYLKLDESIILYYFQAWEEEDDPILSDLCQRFMNRRLFKYVECNPSKQMLIWPELQQLFKKIGLNPDYYLVIDSSSDLPYDFYRPGEKDERLPIHLLMPDGRLRELSRESDVVEAISGKKRTDHKLYFPEDFLSDQTTFAKEKQKILSLLTNQEG</sequence>
<evidence type="ECO:0000313" key="4">
    <source>
        <dbReference type="Proteomes" id="UP000198571"/>
    </source>
</evidence>
<dbReference type="GO" id="GO:0008832">
    <property type="term" value="F:dGTPase activity"/>
    <property type="evidence" value="ECO:0007669"/>
    <property type="project" value="TreeGrafter"/>
</dbReference>
<dbReference type="CDD" id="cd00077">
    <property type="entry name" value="HDc"/>
    <property type="match status" value="1"/>
</dbReference>
<dbReference type="InterPro" id="IPR050135">
    <property type="entry name" value="dGTPase-like"/>
</dbReference>
<dbReference type="PANTHER" id="PTHR11373:SF4">
    <property type="entry name" value="DEOXYNUCLEOSIDE TRIPHOSPHATE TRIPHOSPHOHYDROLASE SAMHD1"/>
    <property type="match status" value="1"/>
</dbReference>
<evidence type="ECO:0000313" key="3">
    <source>
        <dbReference type="EMBL" id="SES18866.1"/>
    </source>
</evidence>
<dbReference type="InterPro" id="IPR006674">
    <property type="entry name" value="HD_domain"/>
</dbReference>